<evidence type="ECO:0000313" key="2">
    <source>
        <dbReference type="Proteomes" id="UP000199664"/>
    </source>
</evidence>
<sequence>MPHYGPDLRPQIEGRYFAAFGEDCRKDPEMSRLIRDAAEAQAAYSECDEPRERARLLRAAFDACSAVAAANPERAALILGFGHGFAGIVSRTSATGADHG</sequence>
<dbReference type="EMBL" id="FOAN01000003">
    <property type="protein sequence ID" value="SEL39401.1"/>
    <property type="molecule type" value="Genomic_DNA"/>
</dbReference>
<keyword evidence="2" id="KW-1185">Reference proteome</keyword>
<evidence type="ECO:0000313" key="1">
    <source>
        <dbReference type="EMBL" id="SEL39401.1"/>
    </source>
</evidence>
<dbReference type="AlphaFoldDB" id="A0A1H7PU30"/>
<protein>
    <submittedName>
        <fullName evidence="1">Uncharacterized protein</fullName>
    </submittedName>
</protein>
<accession>A0A1H7PU30</accession>
<gene>
    <name evidence="1" type="ORF">SAMN04515666_103613</name>
</gene>
<proteinExistence type="predicted"/>
<name>A0A1H7PU30_9HYPH</name>
<dbReference type="STRING" id="1036779.SAMN04515666_103613"/>
<dbReference type="Proteomes" id="UP000199664">
    <property type="component" value="Unassembled WGS sequence"/>
</dbReference>
<reference evidence="2" key="1">
    <citation type="submission" date="2016-10" db="EMBL/GenBank/DDBJ databases">
        <authorList>
            <person name="Varghese N."/>
            <person name="Submissions S."/>
        </authorList>
    </citation>
    <scope>NUCLEOTIDE SEQUENCE [LARGE SCALE GENOMIC DNA]</scope>
    <source>
        <strain evidence="2">LMG 26383,CCUG 61248,R- 45681</strain>
    </source>
</reference>
<dbReference type="RefSeq" id="WP_091834179.1">
    <property type="nucleotide sequence ID" value="NZ_FOAN01000003.1"/>
</dbReference>
<organism evidence="1 2">
    <name type="scientific">Bosea lupini</name>
    <dbReference type="NCBI Taxonomy" id="1036779"/>
    <lineage>
        <taxon>Bacteria</taxon>
        <taxon>Pseudomonadati</taxon>
        <taxon>Pseudomonadota</taxon>
        <taxon>Alphaproteobacteria</taxon>
        <taxon>Hyphomicrobiales</taxon>
        <taxon>Boseaceae</taxon>
        <taxon>Bosea</taxon>
    </lineage>
</organism>